<dbReference type="Gene3D" id="3.40.50.1820">
    <property type="entry name" value="alpha/beta hydrolase"/>
    <property type="match status" value="1"/>
</dbReference>
<dbReference type="SUPFAM" id="SSF53474">
    <property type="entry name" value="alpha/beta-Hydrolases"/>
    <property type="match status" value="1"/>
</dbReference>
<dbReference type="InterPro" id="IPR000073">
    <property type="entry name" value="AB_hydrolase_1"/>
</dbReference>
<feature type="domain" description="AB hydrolase-1" evidence="1">
    <location>
        <begin position="31"/>
        <end position="136"/>
    </location>
</feature>
<evidence type="ECO:0000313" key="3">
    <source>
        <dbReference type="Proteomes" id="UP000269573"/>
    </source>
</evidence>
<keyword evidence="2" id="KW-0378">Hydrolase</keyword>
<evidence type="ECO:0000259" key="1">
    <source>
        <dbReference type="Pfam" id="PF00561"/>
    </source>
</evidence>
<gene>
    <name evidence="2" type="ORF">EDM59_18930</name>
</gene>
<name>A0A3M8D4T9_9BACL</name>
<reference evidence="2 3" key="1">
    <citation type="submission" date="2018-10" db="EMBL/GenBank/DDBJ databases">
        <title>Phylogenomics of Brevibacillus.</title>
        <authorList>
            <person name="Dunlap C."/>
        </authorList>
    </citation>
    <scope>NUCLEOTIDE SEQUENCE [LARGE SCALE GENOMIC DNA]</scope>
    <source>
        <strain evidence="2 3">JCM 15774</strain>
    </source>
</reference>
<dbReference type="InterPro" id="IPR029058">
    <property type="entry name" value="AB_hydrolase_fold"/>
</dbReference>
<comment type="caution">
    <text evidence="2">The sequence shown here is derived from an EMBL/GenBank/DDBJ whole genome shotgun (WGS) entry which is preliminary data.</text>
</comment>
<accession>A0A3M8D4T9</accession>
<proteinExistence type="predicted"/>
<keyword evidence="3" id="KW-1185">Reference proteome</keyword>
<dbReference type="AlphaFoldDB" id="A0A3M8D4T9"/>
<dbReference type="EMBL" id="RHHU01000011">
    <property type="protein sequence ID" value="RNB83114.1"/>
    <property type="molecule type" value="Genomic_DNA"/>
</dbReference>
<dbReference type="PANTHER" id="PTHR43194:SF2">
    <property type="entry name" value="PEROXISOMAL MEMBRANE PROTEIN LPX1"/>
    <property type="match status" value="1"/>
</dbReference>
<dbReference type="RefSeq" id="WP_122925047.1">
    <property type="nucleotide sequence ID" value="NZ_RHHU01000011.1"/>
</dbReference>
<dbReference type="PANTHER" id="PTHR43194">
    <property type="entry name" value="HYDROLASE ALPHA/BETA FOLD FAMILY"/>
    <property type="match status" value="1"/>
</dbReference>
<organism evidence="2 3">
    <name type="scientific">Brevibacillus nitrificans</name>
    <dbReference type="NCBI Taxonomy" id="651560"/>
    <lineage>
        <taxon>Bacteria</taxon>
        <taxon>Bacillati</taxon>
        <taxon>Bacillota</taxon>
        <taxon>Bacilli</taxon>
        <taxon>Bacillales</taxon>
        <taxon>Paenibacillaceae</taxon>
        <taxon>Brevibacillus</taxon>
    </lineage>
</organism>
<dbReference type="PRINTS" id="PR00111">
    <property type="entry name" value="ABHYDROLASE"/>
</dbReference>
<protein>
    <submittedName>
        <fullName evidence="2">Alpha/beta hydrolase</fullName>
    </submittedName>
</protein>
<dbReference type="GO" id="GO:0016787">
    <property type="term" value="F:hydrolase activity"/>
    <property type="evidence" value="ECO:0007669"/>
    <property type="project" value="UniProtKB-KW"/>
</dbReference>
<evidence type="ECO:0000313" key="2">
    <source>
        <dbReference type="EMBL" id="RNB83114.1"/>
    </source>
</evidence>
<sequence>MKDPVTGRYVEMTVQGKHYRIYYESAGQGVPLVCLHTAGADSRQYQELLRNRELLSRFQVIAFDLPFHGRSMPPKEWWLEPYRLTTDLYVAFIMAFLQAADIEEPLMLGCSMGGNITLELAYRFPEKFRGVIALEAAAATGGRLNDYLFHPQINGGEMCATNVYGLMAPQSPEHLRRDVWWIYSQGAPGVYYGDISFYSEDWNATDRVGKIDTSQCPVFLFTGEYDYSCSPEMSRRTAALIPGAEFHVMKAMGHFPMSENPDLLMEYLLPVLDKFC</sequence>
<dbReference type="InterPro" id="IPR050228">
    <property type="entry name" value="Carboxylesterase_BioH"/>
</dbReference>
<dbReference type="Pfam" id="PF00561">
    <property type="entry name" value="Abhydrolase_1"/>
    <property type="match status" value="1"/>
</dbReference>
<dbReference type="Proteomes" id="UP000269573">
    <property type="component" value="Unassembled WGS sequence"/>
</dbReference>